<sequence>MDDSGPELFKDPSKNVKKKLTPSKAKRRVLQKGKKQLAQNKRDAEYKVTGGGVSILRKRHLDEYFDDVEGKKAVEAQADLVESDETAALNDVIYAEARAAIAAEDDDCMAQSELTCHGQDDEPELPYGEPDEDGLRSFQAAAVADMYSIVACDPEEMSYFELLTDVIERLGAASAGELFADQQLKRYLANRERLLRMPAGRQPLLSSAVGVEGLLKHNKPFLHQRASDERWTNDGTVSLSPSAVSRTLGKPAGPAGDELKLKAFGARVTICYARHSGVTNSGMFESVEKLLGTDGLLDQIRDRYGHVLDGDWGELHARNVHTLDIFNEFRTATSTVESAVSWERTSVKLLTALGPDVRRIWYPMHRADVSSLHYDYDLPRGFRRRATPPTARDEIGDQPWLGYDAVPHLRPALKKVMKGTNEPLLRVHAIVRALLLTGWDLTPGGTYHEVCLGFDASTSILAAWDQVAQCYPHVECFITVVVTAKAEETIHQPWFDLFEVEGEVAWATFEVSQLRSANADVRHQKYKTLMCLLHQAKLSGSGVAAPAYEDLARNNRIRRYGLVHRHGVIL</sequence>
<keyword evidence="3" id="KW-1185">Reference proteome</keyword>
<proteinExistence type="predicted"/>
<organism evidence="2 3">
    <name type="scientific">Cryoendolithus antarcticus</name>
    <dbReference type="NCBI Taxonomy" id="1507870"/>
    <lineage>
        <taxon>Eukaryota</taxon>
        <taxon>Fungi</taxon>
        <taxon>Dikarya</taxon>
        <taxon>Ascomycota</taxon>
        <taxon>Pezizomycotina</taxon>
        <taxon>Dothideomycetes</taxon>
        <taxon>Dothideomycetidae</taxon>
        <taxon>Cladosporiales</taxon>
        <taxon>Cladosporiaceae</taxon>
        <taxon>Cryoendolithus</taxon>
    </lineage>
</organism>
<dbReference type="Proteomes" id="UP000192596">
    <property type="component" value="Unassembled WGS sequence"/>
</dbReference>
<dbReference type="AlphaFoldDB" id="A0A1V8T555"/>
<comment type="caution">
    <text evidence="2">The sequence shown here is derived from an EMBL/GenBank/DDBJ whole genome shotgun (WGS) entry which is preliminary data.</text>
</comment>
<evidence type="ECO:0000256" key="1">
    <source>
        <dbReference type="SAM" id="MobiDB-lite"/>
    </source>
</evidence>
<feature type="region of interest" description="Disordered" evidence="1">
    <location>
        <begin position="1"/>
        <end position="43"/>
    </location>
</feature>
<accession>A0A1V8T555</accession>
<feature type="compositionally biased region" description="Basic residues" evidence="1">
    <location>
        <begin position="15"/>
        <end position="35"/>
    </location>
</feature>
<name>A0A1V8T555_9PEZI</name>
<reference evidence="3" key="1">
    <citation type="submission" date="2017-03" db="EMBL/GenBank/DDBJ databases">
        <title>Genomes of endolithic fungi from Antarctica.</title>
        <authorList>
            <person name="Coleine C."/>
            <person name="Masonjones S."/>
            <person name="Stajich J.E."/>
        </authorList>
    </citation>
    <scope>NUCLEOTIDE SEQUENCE [LARGE SCALE GENOMIC DNA]</scope>
    <source>
        <strain evidence="3">CCFEE 5527</strain>
    </source>
</reference>
<protein>
    <submittedName>
        <fullName evidence="2">Uncharacterized protein</fullName>
    </submittedName>
</protein>
<evidence type="ECO:0000313" key="3">
    <source>
        <dbReference type="Proteomes" id="UP000192596"/>
    </source>
</evidence>
<gene>
    <name evidence="2" type="ORF">B0A48_08947</name>
</gene>
<evidence type="ECO:0000313" key="2">
    <source>
        <dbReference type="EMBL" id="OQO06358.1"/>
    </source>
</evidence>
<dbReference type="InParanoid" id="A0A1V8T555"/>
<dbReference type="EMBL" id="NAJO01000017">
    <property type="protein sequence ID" value="OQO06358.1"/>
    <property type="molecule type" value="Genomic_DNA"/>
</dbReference>